<feature type="transmembrane region" description="Helical" evidence="1">
    <location>
        <begin position="843"/>
        <end position="864"/>
    </location>
</feature>
<keyword evidence="1" id="KW-1133">Transmembrane helix</keyword>
<dbReference type="Pfam" id="PF05656">
    <property type="entry name" value="DUF805"/>
    <property type="match status" value="1"/>
</dbReference>
<organism evidence="2 3">
    <name type="scientific">Pseudomonas fluorescens</name>
    <dbReference type="NCBI Taxonomy" id="294"/>
    <lineage>
        <taxon>Bacteria</taxon>
        <taxon>Pseudomonadati</taxon>
        <taxon>Pseudomonadota</taxon>
        <taxon>Gammaproteobacteria</taxon>
        <taxon>Pseudomonadales</taxon>
        <taxon>Pseudomonadaceae</taxon>
        <taxon>Pseudomonas</taxon>
    </lineage>
</organism>
<dbReference type="InterPro" id="IPR008523">
    <property type="entry name" value="DUF805"/>
</dbReference>
<evidence type="ECO:0000313" key="3">
    <source>
        <dbReference type="Proteomes" id="UP000285757"/>
    </source>
</evidence>
<feature type="transmembrane region" description="Helical" evidence="1">
    <location>
        <begin position="786"/>
        <end position="808"/>
    </location>
</feature>
<evidence type="ECO:0000313" key="2">
    <source>
        <dbReference type="EMBL" id="RON67307.1"/>
    </source>
</evidence>
<gene>
    <name evidence="2" type="ORF">BK671_15150</name>
</gene>
<feature type="transmembrane region" description="Helical" evidence="1">
    <location>
        <begin position="814"/>
        <end position="831"/>
    </location>
</feature>
<keyword evidence="1" id="KW-0812">Transmembrane</keyword>
<dbReference type="GO" id="GO:0016020">
    <property type="term" value="C:membrane"/>
    <property type="evidence" value="ECO:0007669"/>
    <property type="project" value="InterPro"/>
</dbReference>
<accession>A0A423LG79</accession>
<reference evidence="2 3" key="1">
    <citation type="submission" date="2016-10" db="EMBL/GenBank/DDBJ databases">
        <title>Comparative genome analysis of multiple Pseudomonas spp. focuses on biocontrol and plant growth promoting traits.</title>
        <authorList>
            <person name="Tao X.-Y."/>
            <person name="Taylor C.G."/>
        </authorList>
    </citation>
    <scope>NUCLEOTIDE SEQUENCE [LARGE SCALE GENOMIC DNA]</scope>
    <source>
        <strain evidence="2 3">24D3</strain>
    </source>
</reference>
<dbReference type="Proteomes" id="UP000285757">
    <property type="component" value="Unassembled WGS sequence"/>
</dbReference>
<comment type="caution">
    <text evidence="2">The sequence shown here is derived from an EMBL/GenBank/DDBJ whole genome shotgun (WGS) entry which is preliminary data.</text>
</comment>
<evidence type="ECO:0000256" key="1">
    <source>
        <dbReference type="SAM" id="Phobius"/>
    </source>
</evidence>
<protein>
    <submittedName>
        <fullName evidence="2">Molecular chaperone DnaJ</fullName>
    </submittedName>
</protein>
<sequence>MSCWIRLGIEPTTDENLIRTAYRARLPAHHPETDPEGFQALRMAYENALRLAREDEEQEPEEAFEASEPEIVEVPQAFVDFCELLDDPARRFNFGAWQAFVRALDELSLEILDDLSWGLYHRMADAGPLSYRCANLLAKRMAWDQQLLDLAFDDARQVEAFLQRIKTPDPFDTDLMSTWSEPAQTESLWYARSLDFIFTQRPLPEFADFARQHTCLPLPDDAAFLKRLLVQFTQAGIGAPTFLQCCVEQQLAAPDDVDWLYLLACQSSLMGRDDQALPCWIRLWNEHRHPMAESRLLELCAKRQPTFLPLLIQAFDCPQNFSDWSADLADDCQVYGSPSQRPETLNRWLGVGRLTLDSLAQGFVDWRMTGDELPLLAQLLGENADSRLLSLYRHAWALHRGDSALLQQIVSAPLPIDALESLVLRGFKHQAEQHLRWLGEAPMAMAMCTFSGADSTARQLPEVLTKGEPHKVCRLWLRRLRPYNGTALERIAQAFKLSAVKDDCDLSELDLILQLSRRGIEWPPVGLGEATWEWHAQTLFLLALLEQPERWLQLIDAQCVERLPFNPAHPLSRLQPLLRRLQREQGNCDGLLGWLQANDPVHGLLVQQLFSVQQALDSARLPANALLYTCIESDRAGCGDDLLGLLMFWGVLYHDPSLNAERHRALLQSIAAVSCEDEWFEGFRDGLIKGEPVWPPRRVLTDFGVDKLLAYEALDALKGLIRYGAAGVPKTRVLRQLQRGKDDLQNSVGLRLALCALLSWSERLLLAKSDLQPVPARAIWRLGSRLGRKAFIAQVLGCVVIAPVAGLISGTTVSGILILLLAVLLLFGAIVRRLHDMGRGIPTLLIFMALTPILPFLPLVLFGFPGDKLPNRYGVPPDSAGEEMLSGGLQVALRRLNG</sequence>
<name>A0A423LG79_PSEFL</name>
<proteinExistence type="predicted"/>
<dbReference type="EMBL" id="MOBU01000010">
    <property type="protein sequence ID" value="RON67307.1"/>
    <property type="molecule type" value="Genomic_DNA"/>
</dbReference>
<keyword evidence="1" id="KW-0472">Membrane</keyword>
<dbReference type="RefSeq" id="WP_123532991.1">
    <property type="nucleotide sequence ID" value="NZ_MOBU01000010.1"/>
</dbReference>
<dbReference type="AlphaFoldDB" id="A0A423LG79"/>